<evidence type="ECO:0000313" key="2">
    <source>
        <dbReference type="Proteomes" id="UP001165960"/>
    </source>
</evidence>
<gene>
    <name evidence="1" type="ORF">DSO57_1005320</name>
</gene>
<proteinExistence type="predicted"/>
<protein>
    <submittedName>
        <fullName evidence="1">Uncharacterized protein</fullName>
    </submittedName>
</protein>
<keyword evidence="2" id="KW-1185">Reference proteome</keyword>
<accession>A0ACC2UTV5</accession>
<dbReference type="EMBL" id="QTSX02000014">
    <property type="protein sequence ID" value="KAJ9090149.1"/>
    <property type="molecule type" value="Genomic_DNA"/>
</dbReference>
<reference evidence="1" key="1">
    <citation type="submission" date="2022-04" db="EMBL/GenBank/DDBJ databases">
        <title>Genome of the entomopathogenic fungus Entomophthora muscae.</title>
        <authorList>
            <person name="Elya C."/>
            <person name="Lovett B.R."/>
            <person name="Lee E."/>
            <person name="Macias A.M."/>
            <person name="Hajek A.E."/>
            <person name="De Bivort B.L."/>
            <person name="Kasson M.T."/>
            <person name="De Fine Licht H.H."/>
            <person name="Stajich J.E."/>
        </authorList>
    </citation>
    <scope>NUCLEOTIDE SEQUENCE</scope>
    <source>
        <strain evidence="1">Berkeley</strain>
    </source>
</reference>
<sequence length="252" mass="28585">MFLRLYQNSMYDADNAMRDSIIIYCLYAETQTIILPRLPENSWTFAYVSRTLTQEFGSQEALLGCKMDFADTNLKVGETLEDFTSRFYLEAQALSSMSAVQFIDVQSALLNAVRVNQELSLALKSGIYNPCTVPDLICLLYTYKEEFEVSFPKGCPHQQAEYRPCVAVEMPKPSNKVGPTPANNSPCTCFKCDMAGHFSQECRNCCVWLLGTTSRRTQQKIFITKDLRLKASLGLAFRAKLRAHTLISWNTR</sequence>
<evidence type="ECO:0000313" key="1">
    <source>
        <dbReference type="EMBL" id="KAJ9090149.1"/>
    </source>
</evidence>
<dbReference type="Proteomes" id="UP001165960">
    <property type="component" value="Unassembled WGS sequence"/>
</dbReference>
<name>A0ACC2UTV5_9FUNG</name>
<organism evidence="1 2">
    <name type="scientific">Entomophthora muscae</name>
    <dbReference type="NCBI Taxonomy" id="34485"/>
    <lineage>
        <taxon>Eukaryota</taxon>
        <taxon>Fungi</taxon>
        <taxon>Fungi incertae sedis</taxon>
        <taxon>Zoopagomycota</taxon>
        <taxon>Entomophthoromycotina</taxon>
        <taxon>Entomophthoromycetes</taxon>
        <taxon>Entomophthorales</taxon>
        <taxon>Entomophthoraceae</taxon>
        <taxon>Entomophthora</taxon>
    </lineage>
</organism>
<comment type="caution">
    <text evidence="1">The sequence shown here is derived from an EMBL/GenBank/DDBJ whole genome shotgun (WGS) entry which is preliminary data.</text>
</comment>